<evidence type="ECO:0000313" key="2">
    <source>
        <dbReference type="Proteomes" id="UP000688137"/>
    </source>
</evidence>
<comment type="caution">
    <text evidence="1">The sequence shown here is derived from an EMBL/GenBank/DDBJ whole genome shotgun (WGS) entry which is preliminary data.</text>
</comment>
<sequence length="80" mass="9359">MKNNKGMKISPTLGRISKQIPQKFGFSICKITIHMFEKINIQMANGYGMYVKGLRNGYIVLIIQVIIQMWKDFSTQIWYI</sequence>
<dbReference type="EMBL" id="CAJJDM010000026">
    <property type="protein sequence ID" value="CAD8058445.1"/>
    <property type="molecule type" value="Genomic_DNA"/>
</dbReference>
<organism evidence="1 2">
    <name type="scientific">Paramecium primaurelia</name>
    <dbReference type="NCBI Taxonomy" id="5886"/>
    <lineage>
        <taxon>Eukaryota</taxon>
        <taxon>Sar</taxon>
        <taxon>Alveolata</taxon>
        <taxon>Ciliophora</taxon>
        <taxon>Intramacronucleata</taxon>
        <taxon>Oligohymenophorea</taxon>
        <taxon>Peniculida</taxon>
        <taxon>Parameciidae</taxon>
        <taxon>Paramecium</taxon>
    </lineage>
</organism>
<gene>
    <name evidence="1" type="ORF">PPRIM_AZ9-3.1.T0270222</name>
</gene>
<evidence type="ECO:0000313" key="1">
    <source>
        <dbReference type="EMBL" id="CAD8058445.1"/>
    </source>
</evidence>
<accession>A0A8S1KX30</accession>
<name>A0A8S1KX30_PARPR</name>
<proteinExistence type="predicted"/>
<keyword evidence="2" id="KW-1185">Reference proteome</keyword>
<reference evidence="1" key="1">
    <citation type="submission" date="2021-01" db="EMBL/GenBank/DDBJ databases">
        <authorList>
            <consortium name="Genoscope - CEA"/>
            <person name="William W."/>
        </authorList>
    </citation>
    <scope>NUCLEOTIDE SEQUENCE</scope>
</reference>
<dbReference type="AlphaFoldDB" id="A0A8S1KX30"/>
<dbReference type="Proteomes" id="UP000688137">
    <property type="component" value="Unassembled WGS sequence"/>
</dbReference>
<protein>
    <submittedName>
        <fullName evidence="1">Uncharacterized protein</fullName>
    </submittedName>
</protein>